<dbReference type="Pfam" id="PF05670">
    <property type="entry name" value="NFACT-R_1"/>
    <property type="match status" value="1"/>
</dbReference>
<feature type="domain" description="Protein arginine N-methyltransferase" evidence="18">
    <location>
        <begin position="533"/>
        <end position="632"/>
    </location>
</feature>
<organism evidence="19 20">
    <name type="scientific">Psilocybe cf. subviscida</name>
    <dbReference type="NCBI Taxonomy" id="2480587"/>
    <lineage>
        <taxon>Eukaryota</taxon>
        <taxon>Fungi</taxon>
        <taxon>Dikarya</taxon>
        <taxon>Basidiomycota</taxon>
        <taxon>Agaricomycotina</taxon>
        <taxon>Agaricomycetes</taxon>
        <taxon>Agaricomycetidae</taxon>
        <taxon>Agaricales</taxon>
        <taxon>Agaricineae</taxon>
        <taxon>Strophariaceae</taxon>
        <taxon>Psilocybe</taxon>
    </lineage>
</organism>
<keyword evidence="9" id="KW-0862">Zinc</keyword>
<dbReference type="GO" id="GO:0032259">
    <property type="term" value="P:methylation"/>
    <property type="evidence" value="ECO:0007669"/>
    <property type="project" value="UniProtKB-KW"/>
</dbReference>
<evidence type="ECO:0000256" key="12">
    <source>
        <dbReference type="PROSITE-ProRule" id="PRU01015"/>
    </source>
</evidence>
<keyword evidence="8" id="KW-0863">Zinc-finger</keyword>
<comment type="catalytic activity">
    <reaction evidence="11">
        <text>L-arginyl-[protein] + S-adenosyl-L-methionine = N(omega)-methyl-L-arginyl-[protein] + S-adenosyl-L-homocysteine + H(+)</text>
        <dbReference type="Rhea" id="RHEA:48100"/>
        <dbReference type="Rhea" id="RHEA-COMP:10532"/>
        <dbReference type="Rhea" id="RHEA-COMP:11990"/>
        <dbReference type="ChEBI" id="CHEBI:15378"/>
        <dbReference type="ChEBI" id="CHEBI:29965"/>
        <dbReference type="ChEBI" id="CHEBI:57856"/>
        <dbReference type="ChEBI" id="CHEBI:59789"/>
        <dbReference type="ChEBI" id="CHEBI:65280"/>
    </reaction>
    <physiologicalReaction direction="left-to-right" evidence="11">
        <dbReference type="Rhea" id="RHEA:48101"/>
    </physiologicalReaction>
</comment>
<feature type="compositionally biased region" description="Acidic residues" evidence="14">
    <location>
        <begin position="206"/>
        <end position="224"/>
    </location>
</feature>
<dbReference type="GO" id="GO:0035242">
    <property type="term" value="F:protein-arginine omega-N asymmetric methyltransferase activity"/>
    <property type="evidence" value="ECO:0007669"/>
    <property type="project" value="UniProtKB-EC"/>
</dbReference>
<evidence type="ECO:0000313" key="19">
    <source>
        <dbReference type="EMBL" id="KAF5315228.1"/>
    </source>
</evidence>
<feature type="coiled-coil region" evidence="13">
    <location>
        <begin position="97"/>
        <end position="143"/>
    </location>
</feature>
<dbReference type="EC" id="2.1.1.319" evidence="2"/>
<evidence type="ECO:0000259" key="15">
    <source>
        <dbReference type="Pfam" id="PF05670"/>
    </source>
</evidence>
<dbReference type="InterPro" id="IPR055135">
    <property type="entry name" value="PRMT_dom"/>
</dbReference>
<evidence type="ECO:0000256" key="1">
    <source>
        <dbReference type="ARBA" id="ARBA00004514"/>
    </source>
</evidence>
<evidence type="ECO:0000256" key="4">
    <source>
        <dbReference type="ARBA" id="ARBA00022603"/>
    </source>
</evidence>
<feature type="domain" description="Protein arginine N-methyltransferase" evidence="18">
    <location>
        <begin position="676"/>
        <end position="735"/>
    </location>
</feature>
<dbReference type="PANTHER" id="PTHR11006">
    <property type="entry name" value="PROTEIN ARGININE N-METHYLTRANSFERASE"/>
    <property type="match status" value="1"/>
</dbReference>
<dbReference type="EMBL" id="JAACJJ010000043">
    <property type="protein sequence ID" value="KAF5315228.1"/>
    <property type="molecule type" value="Genomic_DNA"/>
</dbReference>
<dbReference type="GO" id="GO:0005634">
    <property type="term" value="C:nucleus"/>
    <property type="evidence" value="ECO:0007669"/>
    <property type="project" value="TreeGrafter"/>
</dbReference>
<evidence type="ECO:0000256" key="11">
    <source>
        <dbReference type="ARBA" id="ARBA00049303"/>
    </source>
</evidence>
<keyword evidence="4 12" id="KW-0489">Methyltransferase</keyword>
<dbReference type="GO" id="GO:0042054">
    <property type="term" value="F:histone methyltransferase activity"/>
    <property type="evidence" value="ECO:0007669"/>
    <property type="project" value="TreeGrafter"/>
</dbReference>
<evidence type="ECO:0000256" key="3">
    <source>
        <dbReference type="ARBA" id="ARBA00022490"/>
    </source>
</evidence>
<dbReference type="FunFam" id="3.40.50.150:FF:000003">
    <property type="entry name" value="Blast:Protein arginine N-methyltransferase 1"/>
    <property type="match status" value="1"/>
</dbReference>
<dbReference type="SUPFAM" id="SSF53335">
    <property type="entry name" value="S-adenosyl-L-methionine-dependent methyltransferases"/>
    <property type="match status" value="1"/>
</dbReference>
<dbReference type="PANTHER" id="PTHR11006:SF53">
    <property type="entry name" value="PROTEIN ARGININE N-METHYLTRANSFERASE 3"/>
    <property type="match status" value="1"/>
</dbReference>
<dbReference type="GO" id="GO:0005829">
    <property type="term" value="C:cytosol"/>
    <property type="evidence" value="ECO:0007669"/>
    <property type="project" value="UniProtKB-SubCell"/>
</dbReference>
<dbReference type="Gene3D" id="2.70.160.11">
    <property type="entry name" value="Hnrnp arginine n-methyltransferase1"/>
    <property type="match status" value="1"/>
</dbReference>
<feature type="domain" description="Methyltransferase" evidence="16">
    <location>
        <begin position="425"/>
        <end position="524"/>
    </location>
</feature>
<dbReference type="SUPFAM" id="SSF57667">
    <property type="entry name" value="beta-beta-alpha zinc fingers"/>
    <property type="match status" value="1"/>
</dbReference>
<evidence type="ECO:0000259" key="16">
    <source>
        <dbReference type="Pfam" id="PF13649"/>
    </source>
</evidence>
<evidence type="ECO:0000256" key="2">
    <source>
        <dbReference type="ARBA" id="ARBA00011925"/>
    </source>
</evidence>
<dbReference type="Pfam" id="PF13649">
    <property type="entry name" value="Methyltransf_25"/>
    <property type="match status" value="1"/>
</dbReference>
<evidence type="ECO:0000256" key="9">
    <source>
        <dbReference type="ARBA" id="ARBA00022833"/>
    </source>
</evidence>
<dbReference type="AlphaFoldDB" id="A0A8H5B2B0"/>
<evidence type="ECO:0000256" key="5">
    <source>
        <dbReference type="ARBA" id="ARBA00022679"/>
    </source>
</evidence>
<gene>
    <name evidence="19" type="ORF">D9619_007259</name>
</gene>
<dbReference type="PROSITE" id="PS51678">
    <property type="entry name" value="SAM_MT_PRMT"/>
    <property type="match status" value="1"/>
</dbReference>
<evidence type="ECO:0000256" key="13">
    <source>
        <dbReference type="SAM" id="Coils"/>
    </source>
</evidence>
<dbReference type="InterPro" id="IPR008532">
    <property type="entry name" value="NFACT_RNA-bd"/>
</dbReference>
<feature type="region of interest" description="Disordered" evidence="14">
    <location>
        <begin position="190"/>
        <end position="224"/>
    </location>
</feature>
<dbReference type="Gene3D" id="3.40.50.150">
    <property type="entry name" value="Vaccinia Virus protein VP39"/>
    <property type="match status" value="1"/>
</dbReference>
<dbReference type="InterPro" id="IPR041698">
    <property type="entry name" value="Methyltransf_25"/>
</dbReference>
<dbReference type="Proteomes" id="UP000567179">
    <property type="component" value="Unassembled WGS sequence"/>
</dbReference>
<keyword evidence="20" id="KW-1185">Reference proteome</keyword>
<evidence type="ECO:0000256" key="10">
    <source>
        <dbReference type="ARBA" id="ARBA00047384"/>
    </source>
</evidence>
<keyword evidence="5 12" id="KW-0808">Transferase</keyword>
<keyword evidence="6 12" id="KW-0949">S-adenosyl-L-methionine</keyword>
<dbReference type="CDD" id="cd02440">
    <property type="entry name" value="AdoMet_MTases"/>
    <property type="match status" value="1"/>
</dbReference>
<keyword evidence="7" id="KW-0479">Metal-binding</keyword>
<dbReference type="GO" id="GO:0008270">
    <property type="term" value="F:zinc ion binding"/>
    <property type="evidence" value="ECO:0007669"/>
    <property type="project" value="UniProtKB-KW"/>
</dbReference>
<name>A0A8H5B2B0_9AGAR</name>
<comment type="subcellular location">
    <subcellularLocation>
        <location evidence="1">Cytoplasm</location>
        <location evidence="1">Cytosol</location>
    </subcellularLocation>
</comment>
<evidence type="ECO:0000313" key="20">
    <source>
        <dbReference type="Proteomes" id="UP000567179"/>
    </source>
</evidence>
<evidence type="ECO:0000256" key="6">
    <source>
        <dbReference type="ARBA" id="ARBA00022691"/>
    </source>
</evidence>
<dbReference type="InterPro" id="IPR036236">
    <property type="entry name" value="Znf_C2H2_sf"/>
</dbReference>
<comment type="catalytic activity">
    <reaction evidence="10">
        <text>L-arginyl-[protein] + 2 S-adenosyl-L-methionine = N(omega),N(omega)-dimethyl-L-arginyl-[protein] + 2 S-adenosyl-L-homocysteine + 2 H(+)</text>
        <dbReference type="Rhea" id="RHEA:48096"/>
        <dbReference type="Rhea" id="RHEA-COMP:10532"/>
        <dbReference type="Rhea" id="RHEA-COMP:11991"/>
        <dbReference type="ChEBI" id="CHEBI:15378"/>
        <dbReference type="ChEBI" id="CHEBI:29965"/>
        <dbReference type="ChEBI" id="CHEBI:57856"/>
        <dbReference type="ChEBI" id="CHEBI:59789"/>
        <dbReference type="ChEBI" id="CHEBI:61897"/>
        <dbReference type="EC" id="2.1.1.319"/>
    </reaction>
    <physiologicalReaction direction="left-to-right" evidence="10">
        <dbReference type="Rhea" id="RHEA:48097"/>
    </physiologicalReaction>
</comment>
<evidence type="ECO:0000256" key="14">
    <source>
        <dbReference type="SAM" id="MobiDB-lite"/>
    </source>
</evidence>
<feature type="domain" description="Protein arginine N-methyltransferase 3-like C2H2 zinc finger" evidence="17">
    <location>
        <begin position="262"/>
        <end position="308"/>
    </location>
</feature>
<dbReference type="InterPro" id="IPR049482">
    <property type="entry name" value="ANM3-like_C2H2_Zf"/>
</dbReference>
<feature type="region of interest" description="Disordered" evidence="14">
    <location>
        <begin position="146"/>
        <end position="169"/>
    </location>
</feature>
<evidence type="ECO:0000259" key="17">
    <source>
        <dbReference type="Pfam" id="PF21137"/>
    </source>
</evidence>
<dbReference type="OrthoDB" id="7848332at2759"/>
<comment type="caution">
    <text evidence="19">The sequence shown here is derived from an EMBL/GenBank/DDBJ whole genome shotgun (WGS) entry which is preliminary data.</text>
</comment>
<protein>
    <recommendedName>
        <fullName evidence="2">type I protein arginine methyltransferase</fullName>
        <ecNumber evidence="2">2.1.1.319</ecNumber>
    </recommendedName>
</protein>
<keyword evidence="3" id="KW-0963">Cytoplasm</keyword>
<dbReference type="InterPro" id="IPR025799">
    <property type="entry name" value="Arg_MeTrfase"/>
</dbReference>
<proteinExistence type="predicted"/>
<feature type="domain" description="NFACT RNA-binding" evidence="15">
    <location>
        <begin position="9"/>
        <end position="83"/>
    </location>
</feature>
<accession>A0A8H5B2B0</accession>
<dbReference type="Pfam" id="PF21137">
    <property type="entry name" value="ANM3_C2H2_Zf"/>
    <property type="match status" value="1"/>
</dbReference>
<dbReference type="InterPro" id="IPR029063">
    <property type="entry name" value="SAM-dependent_MTases_sf"/>
</dbReference>
<evidence type="ECO:0000259" key="18">
    <source>
        <dbReference type="Pfam" id="PF22528"/>
    </source>
</evidence>
<sequence length="753" mass="84763">MRTIRVIDEELIKYAWPQDVWFHVDKLSSAHVYLRMTEGMTWDAIPEDGIPGNKKDNITIIYTPADNLKKTGDMAVGQVSFHNDKKRENPIVNRLNKTKNERDVDHEQERVDRIKKENAVKRVAAQEKKKQDAELAKAREAEKAARSYDSLFNVEEDEEDTGPRKTGRELEEDFMSRLHLIFWPYRSSSTMSVRLPPPASHSAGESDNDSSSESDNDQTFDDWVSDSAPQNCKSLFDDKVFPTVDAASQYDKETHQFDLVDVCKVLSLDFHGRVRLINYIRKNNPTRAEVAQIKGTEAWLSSNEYLVPIIENDPLLQADSDDWSDSDDEETDPVKKLEKQLAVARQSLGDYRALIAEKLDLTRDVANPEELAKQEAAPIRDDDTHYFESYGANDIHAVMIQDKVRTSTYAHFILTNPSLFRDAVVLDVGCGTGILSLFAARAGAKRVISVDASNIAEKAEKIAKVNGFDDVITVVRGKIENIQLPSDVDKVDIIISEWMGYALLYESMLDSVLVARDRFLRPGGVMAPSQCQMMLALCDGSEIYKDRIGFWDDVYGFDLSSMSAELYDEAIVDVVGPETMLSEPYVIKDLLLGNITVKELDFSTDFCLVSTAQRRVKINSFVLYFDTFFIAHGGAIPPNTAVKTVKDGEAILAELWPVGGKSALQRRQSMGREKETITSFSTGPASVPTHWKQTIFLLREPITVTEGSEVKGTFKCRKSVTNSRELDVEIHYSVKPDADSAHGETFVQMYKVR</sequence>
<dbReference type="Pfam" id="PF22528">
    <property type="entry name" value="PRMT_C"/>
    <property type="match status" value="2"/>
</dbReference>
<evidence type="ECO:0000256" key="8">
    <source>
        <dbReference type="ARBA" id="ARBA00022771"/>
    </source>
</evidence>
<keyword evidence="13" id="KW-0175">Coiled coil</keyword>
<evidence type="ECO:0000256" key="7">
    <source>
        <dbReference type="ARBA" id="ARBA00022723"/>
    </source>
</evidence>
<reference evidence="19 20" key="1">
    <citation type="journal article" date="2020" name="ISME J.">
        <title>Uncovering the hidden diversity of litter-decomposition mechanisms in mushroom-forming fungi.</title>
        <authorList>
            <person name="Floudas D."/>
            <person name="Bentzer J."/>
            <person name="Ahren D."/>
            <person name="Johansson T."/>
            <person name="Persson P."/>
            <person name="Tunlid A."/>
        </authorList>
    </citation>
    <scope>NUCLEOTIDE SEQUENCE [LARGE SCALE GENOMIC DNA]</scope>
    <source>
        <strain evidence="19 20">CBS 101986</strain>
    </source>
</reference>